<feature type="domain" description="Rhodopsin" evidence="8">
    <location>
        <begin position="89"/>
        <end position="267"/>
    </location>
</feature>
<comment type="caution">
    <text evidence="9">The sequence shown here is derived from an EMBL/GenBank/DDBJ whole genome shotgun (WGS) entry which is preliminary data.</text>
</comment>
<keyword evidence="3 7" id="KW-1133">Transmembrane helix</keyword>
<dbReference type="GeneID" id="92088953"/>
<keyword evidence="2 7" id="KW-0812">Transmembrane</keyword>
<dbReference type="Pfam" id="PF20684">
    <property type="entry name" value="Fung_rhodopsin"/>
    <property type="match status" value="1"/>
</dbReference>
<dbReference type="Proteomes" id="UP001480595">
    <property type="component" value="Unassembled WGS sequence"/>
</dbReference>
<name>A0ABR1VRW1_9PEZI</name>
<feature type="transmembrane region" description="Helical" evidence="7">
    <location>
        <begin position="25"/>
        <end position="47"/>
    </location>
</feature>
<feature type="transmembrane region" description="Helical" evidence="7">
    <location>
        <begin position="179"/>
        <end position="203"/>
    </location>
</feature>
<evidence type="ECO:0000256" key="1">
    <source>
        <dbReference type="ARBA" id="ARBA00004141"/>
    </source>
</evidence>
<evidence type="ECO:0000256" key="6">
    <source>
        <dbReference type="SAM" id="MobiDB-lite"/>
    </source>
</evidence>
<dbReference type="RefSeq" id="XP_066718057.1">
    <property type="nucleotide sequence ID" value="XM_066855890.1"/>
</dbReference>
<feature type="region of interest" description="Disordered" evidence="6">
    <location>
        <begin position="319"/>
        <end position="379"/>
    </location>
</feature>
<reference evidence="9 10" key="1">
    <citation type="submission" date="2023-01" db="EMBL/GenBank/DDBJ databases">
        <title>Analysis of 21 Apiospora genomes using comparative genomics revels a genus with tremendous synthesis potential of carbohydrate active enzymes and secondary metabolites.</title>
        <authorList>
            <person name="Sorensen T."/>
        </authorList>
    </citation>
    <scope>NUCLEOTIDE SEQUENCE [LARGE SCALE GENOMIC DNA]</scope>
    <source>
        <strain evidence="9 10">CBS 135458</strain>
    </source>
</reference>
<sequence length="390" mass="43393">MPSPTVGAVPPPPGVTPNLQRSPDAGWTTILVGSTVCVAVVFFAFLLRCYANCVPPIRSTTVFFPLSHSPVEILQNAQKRFDLWAVSDKWLQWLYIQSLLYGPTVFSTKATLLFLTSRVCSVQRTVSKGIHFFIYFLFISYIPLQVIKTIICLPVGAYWDPELRDDPAKDVKCLNQGDIFVADTCAAVVTDTAITVIPIALVWTMRMPLHRKVRAGGVVVAVTAYRLPLLYRLERSRDVPAGFVDIGLLCSLEQTIGFVCACLPILNLLKFRCTSPRRSRLMANIPRTFRHRGKHSDGRSFTKKPPSSFVGRYMGNAAAHGVDPRRTGGAESEGAFLTRETRRTIRDGSLKQSPPTDEETAGHPLRAPPKESGTSRFLPDRTVRIADWRF</sequence>
<evidence type="ECO:0000256" key="2">
    <source>
        <dbReference type="ARBA" id="ARBA00022692"/>
    </source>
</evidence>
<dbReference type="InterPro" id="IPR049326">
    <property type="entry name" value="Rhodopsin_dom_fungi"/>
</dbReference>
<evidence type="ECO:0000256" key="5">
    <source>
        <dbReference type="ARBA" id="ARBA00038359"/>
    </source>
</evidence>
<evidence type="ECO:0000259" key="8">
    <source>
        <dbReference type="Pfam" id="PF20684"/>
    </source>
</evidence>
<evidence type="ECO:0000256" key="4">
    <source>
        <dbReference type="ARBA" id="ARBA00023136"/>
    </source>
</evidence>
<evidence type="ECO:0000256" key="3">
    <source>
        <dbReference type="ARBA" id="ARBA00022989"/>
    </source>
</evidence>
<comment type="subcellular location">
    <subcellularLocation>
        <location evidence="1">Membrane</location>
        <topology evidence="1">Multi-pass membrane protein</topology>
    </subcellularLocation>
</comment>
<dbReference type="InterPro" id="IPR052337">
    <property type="entry name" value="SAT4-like"/>
</dbReference>
<evidence type="ECO:0000313" key="9">
    <source>
        <dbReference type="EMBL" id="KAK8073582.1"/>
    </source>
</evidence>
<comment type="similarity">
    <text evidence="5">Belongs to the SAT4 family.</text>
</comment>
<dbReference type="PANTHER" id="PTHR33048:SF108">
    <property type="entry name" value="INTEGRAL MEMBRANE PROTEIN"/>
    <property type="match status" value="1"/>
</dbReference>
<evidence type="ECO:0000256" key="7">
    <source>
        <dbReference type="SAM" id="Phobius"/>
    </source>
</evidence>
<evidence type="ECO:0000313" key="10">
    <source>
        <dbReference type="Proteomes" id="UP001480595"/>
    </source>
</evidence>
<organism evidence="9 10">
    <name type="scientific">Apiospora phragmitis</name>
    <dbReference type="NCBI Taxonomy" id="2905665"/>
    <lineage>
        <taxon>Eukaryota</taxon>
        <taxon>Fungi</taxon>
        <taxon>Dikarya</taxon>
        <taxon>Ascomycota</taxon>
        <taxon>Pezizomycotina</taxon>
        <taxon>Sordariomycetes</taxon>
        <taxon>Xylariomycetidae</taxon>
        <taxon>Amphisphaeriales</taxon>
        <taxon>Apiosporaceae</taxon>
        <taxon>Apiospora</taxon>
    </lineage>
</organism>
<dbReference type="EMBL" id="JAQQWL010000005">
    <property type="protein sequence ID" value="KAK8073582.1"/>
    <property type="molecule type" value="Genomic_DNA"/>
</dbReference>
<feature type="transmembrane region" description="Helical" evidence="7">
    <location>
        <begin position="132"/>
        <end position="159"/>
    </location>
</feature>
<keyword evidence="4 7" id="KW-0472">Membrane</keyword>
<proteinExistence type="inferred from homology"/>
<accession>A0ABR1VRW1</accession>
<protein>
    <recommendedName>
        <fullName evidence="8">Rhodopsin domain-containing protein</fullName>
    </recommendedName>
</protein>
<gene>
    <name evidence="9" type="ORF">PG994_004481</name>
</gene>
<keyword evidence="10" id="KW-1185">Reference proteome</keyword>
<feature type="compositionally biased region" description="Basic and acidic residues" evidence="6">
    <location>
        <begin position="339"/>
        <end position="349"/>
    </location>
</feature>
<dbReference type="PANTHER" id="PTHR33048">
    <property type="entry name" value="PTH11-LIKE INTEGRAL MEMBRANE PROTEIN (AFU_ORTHOLOGUE AFUA_5G11245)"/>
    <property type="match status" value="1"/>
</dbReference>